<comment type="subcellular location">
    <subcellularLocation>
        <location evidence="1">Cell outer membrane</location>
    </subcellularLocation>
</comment>
<proteinExistence type="predicted"/>
<dbReference type="PANTHER" id="PTHR30026">
    <property type="entry name" value="OUTER MEMBRANE PROTEIN TOLC"/>
    <property type="match status" value="1"/>
</dbReference>
<evidence type="ECO:0000256" key="1">
    <source>
        <dbReference type="ARBA" id="ARBA00004442"/>
    </source>
</evidence>
<evidence type="ECO:0000256" key="6">
    <source>
        <dbReference type="SAM" id="MobiDB-lite"/>
    </source>
</evidence>
<dbReference type="InterPro" id="IPR051906">
    <property type="entry name" value="TolC-like"/>
</dbReference>
<evidence type="ECO:0000256" key="5">
    <source>
        <dbReference type="ARBA" id="ARBA00023237"/>
    </source>
</evidence>
<feature type="region of interest" description="Disordered" evidence="6">
    <location>
        <begin position="90"/>
        <end position="122"/>
    </location>
</feature>
<keyword evidence="7" id="KW-1133">Transmembrane helix</keyword>
<dbReference type="AlphaFoldDB" id="A0A1C3ET44"/>
<accession>A0A1C3ET44</accession>
<dbReference type="GO" id="GO:1990281">
    <property type="term" value="C:efflux pump complex"/>
    <property type="evidence" value="ECO:0007669"/>
    <property type="project" value="TreeGrafter"/>
</dbReference>
<dbReference type="EMBL" id="LYDR01000027">
    <property type="protein sequence ID" value="ODA36355.1"/>
    <property type="molecule type" value="Genomic_DNA"/>
</dbReference>
<feature type="transmembrane region" description="Helical" evidence="7">
    <location>
        <begin position="21"/>
        <end position="40"/>
    </location>
</feature>
<reference evidence="8 9" key="1">
    <citation type="submission" date="2016-05" db="EMBL/GenBank/DDBJ databases">
        <title>Genomic and physiological characterization of Planctopirus sp. isolated from fresh water lake.</title>
        <authorList>
            <person name="Subhash Y."/>
            <person name="Ramana C."/>
        </authorList>
    </citation>
    <scope>NUCLEOTIDE SEQUENCE [LARGE SCALE GENOMIC DNA]</scope>
    <source>
        <strain evidence="8 9">JC280</strain>
    </source>
</reference>
<dbReference type="PANTHER" id="PTHR30026:SF20">
    <property type="entry name" value="OUTER MEMBRANE PROTEIN TOLC"/>
    <property type="match status" value="1"/>
</dbReference>
<evidence type="ECO:0000256" key="2">
    <source>
        <dbReference type="ARBA" id="ARBA00022452"/>
    </source>
</evidence>
<evidence type="ECO:0000313" key="8">
    <source>
        <dbReference type="EMBL" id="ODA36355.1"/>
    </source>
</evidence>
<keyword evidence="5" id="KW-0998">Cell outer membrane</keyword>
<dbReference type="GO" id="GO:0009279">
    <property type="term" value="C:cell outer membrane"/>
    <property type="evidence" value="ECO:0007669"/>
    <property type="project" value="UniProtKB-SubCell"/>
</dbReference>
<dbReference type="OrthoDB" id="266724at2"/>
<dbReference type="STRING" id="1841610.A6X21_16240"/>
<dbReference type="Gene3D" id="1.20.1600.10">
    <property type="entry name" value="Outer membrane efflux proteins (OEP)"/>
    <property type="match status" value="1"/>
</dbReference>
<dbReference type="GO" id="GO:0015562">
    <property type="term" value="F:efflux transmembrane transporter activity"/>
    <property type="evidence" value="ECO:0007669"/>
    <property type="project" value="InterPro"/>
</dbReference>
<dbReference type="Proteomes" id="UP000094828">
    <property type="component" value="Unassembled WGS sequence"/>
</dbReference>
<dbReference type="GO" id="GO:0015288">
    <property type="term" value="F:porin activity"/>
    <property type="evidence" value="ECO:0007669"/>
    <property type="project" value="TreeGrafter"/>
</dbReference>
<evidence type="ECO:0000256" key="4">
    <source>
        <dbReference type="ARBA" id="ARBA00023136"/>
    </source>
</evidence>
<gene>
    <name evidence="8" type="ORF">A6X21_16240</name>
</gene>
<evidence type="ECO:0000256" key="3">
    <source>
        <dbReference type="ARBA" id="ARBA00022692"/>
    </source>
</evidence>
<keyword evidence="9" id="KW-1185">Reference proteome</keyword>
<keyword evidence="4 7" id="KW-0472">Membrane</keyword>
<organism evidence="8 9">
    <name type="scientific">Planctopirus hydrillae</name>
    <dbReference type="NCBI Taxonomy" id="1841610"/>
    <lineage>
        <taxon>Bacteria</taxon>
        <taxon>Pseudomonadati</taxon>
        <taxon>Planctomycetota</taxon>
        <taxon>Planctomycetia</taxon>
        <taxon>Planctomycetales</taxon>
        <taxon>Planctomycetaceae</taxon>
        <taxon>Planctopirus</taxon>
    </lineage>
</organism>
<name>A0A1C3ET44_9PLAN</name>
<protein>
    <recommendedName>
        <fullName evidence="10">Transporter</fullName>
    </recommendedName>
</protein>
<feature type="compositionally biased region" description="Low complexity" evidence="6">
    <location>
        <begin position="107"/>
        <end position="118"/>
    </location>
</feature>
<keyword evidence="3 7" id="KW-0812">Transmembrane</keyword>
<sequence>MMQHKWPKDAPHRHHSRRFALIPRVVVNGILAAALVMTAGCISSRPSNIAGKPVDPTHYDRFEQVASDLPIYRTESVTKDRSSANHAGAVRLASAESGHQESSATAPSISEGIESSEPLSDEPISDTAFVTLASSEKTSADEIPPGYNDATLATEEQAGRFNTAPSASAYQLSLGNILYLADVQNPNIALARERINEAYARVEQADTLWLPSIRSGLNYNHHDGAIQDVAGRVFNTSRSSFYGGMGAGAVGAGSPIAPGLMAQFHLTDAIFQPRIASHQASSRQYGAAATRNDALRDAAFAYLELVRAEQDRAIAQQALFHTEELSSVTSAYARTGQGLQSDNERVLAEVAVRRDEVVQSEEAVVTASARLAALLHADPSMTISSGEPVVIPLEILTVQGTAGEYVATGLSRRPELAEQQQLVCEAIERMKRERYAPLIPSVLLGVSYGGFGGGFGSDITNSNGRLDADAMAYWEVRNLGFGEKAAREQTSSAVRQAQWRNLALMDTVAREVVDAHTQVIKRRERIEICRLGVVAAKRSFDLNLDRIRNAQGLPIEVLQSIQALRVAQRTFLNAVVDYNQSQFQLCHATGWFLAT</sequence>
<comment type="caution">
    <text evidence="8">The sequence shown here is derived from an EMBL/GenBank/DDBJ whole genome shotgun (WGS) entry which is preliminary data.</text>
</comment>
<evidence type="ECO:0000313" key="9">
    <source>
        <dbReference type="Proteomes" id="UP000094828"/>
    </source>
</evidence>
<keyword evidence="2" id="KW-1134">Transmembrane beta strand</keyword>
<dbReference type="SUPFAM" id="SSF56954">
    <property type="entry name" value="Outer membrane efflux proteins (OEP)"/>
    <property type="match status" value="1"/>
</dbReference>
<evidence type="ECO:0000256" key="7">
    <source>
        <dbReference type="SAM" id="Phobius"/>
    </source>
</evidence>
<evidence type="ECO:0008006" key="10">
    <source>
        <dbReference type="Google" id="ProtNLM"/>
    </source>
</evidence>